<gene>
    <name evidence="1" type="ORF">LSALG_LOCUS42018</name>
</gene>
<dbReference type="CDD" id="cd21377">
    <property type="entry name" value="CTWD_Cns1-like"/>
    <property type="match status" value="1"/>
</dbReference>
<dbReference type="GO" id="GO:0005634">
    <property type="term" value="C:nucleus"/>
    <property type="evidence" value="ECO:0007669"/>
    <property type="project" value="TreeGrafter"/>
</dbReference>
<dbReference type="GO" id="GO:0030544">
    <property type="term" value="F:Hsp70 protein binding"/>
    <property type="evidence" value="ECO:0007669"/>
    <property type="project" value="TreeGrafter"/>
</dbReference>
<dbReference type="Proteomes" id="UP001177003">
    <property type="component" value="Chromosome 9"/>
</dbReference>
<keyword evidence="2" id="KW-1185">Reference proteome</keyword>
<dbReference type="GO" id="GO:0051879">
    <property type="term" value="F:Hsp90 protein binding"/>
    <property type="evidence" value="ECO:0007669"/>
    <property type="project" value="TreeGrafter"/>
</dbReference>
<evidence type="ECO:0000313" key="1">
    <source>
        <dbReference type="EMBL" id="CAI9303594.1"/>
    </source>
</evidence>
<name>A0AA36EPH2_LACSI</name>
<dbReference type="GO" id="GO:0006457">
    <property type="term" value="P:protein folding"/>
    <property type="evidence" value="ECO:0007669"/>
    <property type="project" value="TreeGrafter"/>
</dbReference>
<dbReference type="AlphaFoldDB" id="A0AA36EPH2"/>
<sequence length="256" mass="29418">MTWGKKGICFVRGCYICNPCYSLHQNLPLVATPYTKIFLWLLRPSRFPCGIWFQIFSVDLKESVGLDFLVSSLHIYSYNLGELVTPHFSYQRSVVSRSSISSPVYRVISGRRKGHPIDSQISQRQQHEAQVSKPLTAAKDLVSAIEERGLKIGKAMFQELTRMKKSILDKDDSSSGAPLPWDKENAYTRDTIELYYEEIISNFLQGECASKWVKVNERRTLHSVLKEDKFVIPGILVFFAVSKRSKSFYNKFKSRN</sequence>
<proteinExistence type="predicted"/>
<dbReference type="PANTHER" id="PTHR46035:SF1">
    <property type="entry name" value="TETRATRICOPEPTIDE REPEAT PROTEIN 4"/>
    <property type="match status" value="1"/>
</dbReference>
<dbReference type="EMBL" id="OX465085">
    <property type="protein sequence ID" value="CAI9303594.1"/>
    <property type="molecule type" value="Genomic_DNA"/>
</dbReference>
<dbReference type="PANTHER" id="PTHR46035">
    <property type="entry name" value="TETRATRICOPEPTIDE REPEAT PROTEIN 4"/>
    <property type="match status" value="1"/>
</dbReference>
<dbReference type="GO" id="GO:0005829">
    <property type="term" value="C:cytosol"/>
    <property type="evidence" value="ECO:0007669"/>
    <property type="project" value="TreeGrafter"/>
</dbReference>
<protein>
    <submittedName>
        <fullName evidence="1">Uncharacterized protein</fullName>
    </submittedName>
</protein>
<evidence type="ECO:0000313" key="2">
    <source>
        <dbReference type="Proteomes" id="UP001177003"/>
    </source>
</evidence>
<organism evidence="1 2">
    <name type="scientific">Lactuca saligna</name>
    <name type="common">Willowleaf lettuce</name>
    <dbReference type="NCBI Taxonomy" id="75948"/>
    <lineage>
        <taxon>Eukaryota</taxon>
        <taxon>Viridiplantae</taxon>
        <taxon>Streptophyta</taxon>
        <taxon>Embryophyta</taxon>
        <taxon>Tracheophyta</taxon>
        <taxon>Spermatophyta</taxon>
        <taxon>Magnoliopsida</taxon>
        <taxon>eudicotyledons</taxon>
        <taxon>Gunneridae</taxon>
        <taxon>Pentapetalae</taxon>
        <taxon>asterids</taxon>
        <taxon>campanulids</taxon>
        <taxon>Asterales</taxon>
        <taxon>Asteraceae</taxon>
        <taxon>Cichorioideae</taxon>
        <taxon>Cichorieae</taxon>
        <taxon>Lactucinae</taxon>
        <taxon>Lactuca</taxon>
    </lineage>
</organism>
<reference evidence="1" key="1">
    <citation type="submission" date="2023-04" db="EMBL/GenBank/DDBJ databases">
        <authorList>
            <person name="Vijverberg K."/>
            <person name="Xiong W."/>
            <person name="Schranz E."/>
        </authorList>
    </citation>
    <scope>NUCLEOTIDE SEQUENCE</scope>
</reference>
<accession>A0AA36EPH2</accession>